<accession>A0A3L8SDX4</accession>
<evidence type="ECO:0000256" key="9">
    <source>
        <dbReference type="SAM" id="Phobius"/>
    </source>
</evidence>
<comment type="caution">
    <text evidence="11">The sequence shown here is derived from an EMBL/GenBank/DDBJ whole genome shotgun (WGS) entry which is preliminary data.</text>
</comment>
<dbReference type="InterPro" id="IPR026096">
    <property type="entry name" value="R-trans_p"/>
</dbReference>
<evidence type="ECO:0000256" key="4">
    <source>
        <dbReference type="ARBA" id="ARBA00022771"/>
    </source>
</evidence>
<reference evidence="11 12" key="1">
    <citation type="journal article" date="2018" name="Proc. R. Soc. B">
        <title>A non-coding region near Follistatin controls head colour polymorphism in the Gouldian finch.</title>
        <authorList>
            <person name="Toomey M.B."/>
            <person name="Marques C.I."/>
            <person name="Andrade P."/>
            <person name="Araujo P.M."/>
            <person name="Sabatino S."/>
            <person name="Gazda M.A."/>
            <person name="Afonso S."/>
            <person name="Lopes R.J."/>
            <person name="Corbo J.C."/>
            <person name="Carneiro M."/>
        </authorList>
    </citation>
    <scope>NUCLEOTIDE SEQUENCE [LARGE SCALE GENOMIC DNA]</scope>
    <source>
        <strain evidence="11">Red01</strain>
        <tissue evidence="11">Muscle</tissue>
    </source>
</reference>
<evidence type="ECO:0000256" key="8">
    <source>
        <dbReference type="SAM" id="MobiDB-lite"/>
    </source>
</evidence>
<proteinExistence type="predicted"/>
<keyword evidence="3" id="KW-0479">Metal-binding</keyword>
<dbReference type="GO" id="GO:0016020">
    <property type="term" value="C:membrane"/>
    <property type="evidence" value="ECO:0007669"/>
    <property type="project" value="UniProtKB-SubCell"/>
</dbReference>
<evidence type="ECO:0000313" key="12">
    <source>
        <dbReference type="Proteomes" id="UP000276834"/>
    </source>
</evidence>
<dbReference type="EMBL" id="QUSF01000026">
    <property type="protein sequence ID" value="RLW00685.1"/>
    <property type="molecule type" value="Genomic_DNA"/>
</dbReference>
<protein>
    <recommendedName>
        <fullName evidence="10">3CxxC-type domain-containing protein</fullName>
    </recommendedName>
</protein>
<evidence type="ECO:0000256" key="7">
    <source>
        <dbReference type="ARBA" id="ARBA00023136"/>
    </source>
</evidence>
<evidence type="ECO:0000256" key="2">
    <source>
        <dbReference type="ARBA" id="ARBA00022692"/>
    </source>
</evidence>
<keyword evidence="7 9" id="KW-0472">Membrane</keyword>
<keyword evidence="4" id="KW-0863">Zinc-finger</keyword>
<keyword evidence="5" id="KW-0862">Zinc</keyword>
<keyword evidence="6 9" id="KW-1133">Transmembrane helix</keyword>
<dbReference type="GO" id="GO:0008270">
    <property type="term" value="F:zinc ion binding"/>
    <property type="evidence" value="ECO:0007669"/>
    <property type="project" value="UniProtKB-KW"/>
</dbReference>
<evidence type="ECO:0000256" key="1">
    <source>
        <dbReference type="ARBA" id="ARBA00004167"/>
    </source>
</evidence>
<dbReference type="AlphaFoldDB" id="A0A3L8SDX4"/>
<comment type="subcellular location">
    <subcellularLocation>
        <location evidence="1">Membrane</location>
        <topology evidence="1">Single-pass membrane protein</topology>
    </subcellularLocation>
</comment>
<dbReference type="GO" id="GO:0031849">
    <property type="term" value="F:olfactory receptor binding"/>
    <property type="evidence" value="ECO:0007669"/>
    <property type="project" value="TreeGrafter"/>
</dbReference>
<evidence type="ECO:0000256" key="3">
    <source>
        <dbReference type="ARBA" id="ARBA00022723"/>
    </source>
</evidence>
<dbReference type="PANTHER" id="PTHR14402:SF8">
    <property type="entry name" value="RECEPTOR-TRANSPORTING PROTEIN 4"/>
    <property type="match status" value="1"/>
</dbReference>
<feature type="domain" description="3CxxC-type" evidence="10">
    <location>
        <begin position="45"/>
        <end position="155"/>
    </location>
</feature>
<organism evidence="11 12">
    <name type="scientific">Chloebia gouldiae</name>
    <name type="common">Gouldian finch</name>
    <name type="synonym">Erythrura gouldiae</name>
    <dbReference type="NCBI Taxonomy" id="44316"/>
    <lineage>
        <taxon>Eukaryota</taxon>
        <taxon>Metazoa</taxon>
        <taxon>Chordata</taxon>
        <taxon>Craniata</taxon>
        <taxon>Vertebrata</taxon>
        <taxon>Euteleostomi</taxon>
        <taxon>Archelosauria</taxon>
        <taxon>Archosauria</taxon>
        <taxon>Dinosauria</taxon>
        <taxon>Saurischia</taxon>
        <taxon>Theropoda</taxon>
        <taxon>Coelurosauria</taxon>
        <taxon>Aves</taxon>
        <taxon>Neognathae</taxon>
        <taxon>Neoaves</taxon>
        <taxon>Telluraves</taxon>
        <taxon>Australaves</taxon>
        <taxon>Passeriformes</taxon>
        <taxon>Passeroidea</taxon>
        <taxon>Passeridae</taxon>
        <taxon>Chloebia</taxon>
    </lineage>
</organism>
<dbReference type="GO" id="GO:0051205">
    <property type="term" value="P:protein insertion into membrane"/>
    <property type="evidence" value="ECO:0007669"/>
    <property type="project" value="TreeGrafter"/>
</dbReference>
<evidence type="ECO:0000313" key="11">
    <source>
        <dbReference type="EMBL" id="RLW00685.1"/>
    </source>
</evidence>
<evidence type="ECO:0000256" key="5">
    <source>
        <dbReference type="ARBA" id="ARBA00022833"/>
    </source>
</evidence>
<dbReference type="SMART" id="SM01328">
    <property type="entry name" value="zf-3CxxC"/>
    <property type="match status" value="1"/>
</dbReference>
<dbReference type="PANTHER" id="PTHR14402">
    <property type="entry name" value="RECEPTOR TRANSPORTING PROTEIN"/>
    <property type="match status" value="1"/>
</dbReference>
<dbReference type="Proteomes" id="UP000276834">
    <property type="component" value="Unassembled WGS sequence"/>
</dbReference>
<keyword evidence="12" id="KW-1185">Reference proteome</keyword>
<dbReference type="InterPro" id="IPR027377">
    <property type="entry name" value="ZAR1/RTP1-5-like_Znf-3CxxC"/>
</dbReference>
<dbReference type="STRING" id="44316.ENSEGOP00005007178"/>
<dbReference type="OrthoDB" id="8121437at2759"/>
<feature type="region of interest" description="Disordered" evidence="8">
    <location>
        <begin position="255"/>
        <end position="275"/>
    </location>
</feature>
<dbReference type="Pfam" id="PF13695">
    <property type="entry name" value="Zn_ribbon_3CxxC"/>
    <property type="match status" value="1"/>
</dbReference>
<gene>
    <name evidence="11" type="ORF">DV515_00008701</name>
</gene>
<evidence type="ECO:0000256" key="6">
    <source>
        <dbReference type="ARBA" id="ARBA00022989"/>
    </source>
</evidence>
<feature type="non-terminal residue" evidence="11">
    <location>
        <position position="306"/>
    </location>
</feature>
<sequence>MSTWQRIFAVKMEERHITDPWTLLEDDALQVQACRPGWKEFVQRHALGRFQCSQCFYNWSSAKVHILFHMCHCQGWGTVLMRIFRQKCRRCPNSQLEDPDFSLDTVETILHNLVIKILQYFYKKPVQPSDLLEVVVDTPATGPHDRAHCEACELGICNRSQRAPALDAWKPLMDEDKSRMHSFESGLAWPSEAWKSLKNMGEAGTHCTESWSSLGSDDCKPLIGVDNARTHHTKLQSAPAWVAWNTNMSRTSQTLKHQGLRSHEASTHHPSPSNSNFSWKWCCCISSSLLCVLALIIFIVLYFTIM</sequence>
<keyword evidence="2 9" id="KW-0812">Transmembrane</keyword>
<name>A0A3L8SDX4_CHLGU</name>
<feature type="transmembrane region" description="Helical" evidence="9">
    <location>
        <begin position="285"/>
        <end position="305"/>
    </location>
</feature>
<evidence type="ECO:0000259" key="10">
    <source>
        <dbReference type="SMART" id="SM01328"/>
    </source>
</evidence>
<dbReference type="GO" id="GO:0006612">
    <property type="term" value="P:protein targeting to membrane"/>
    <property type="evidence" value="ECO:0007669"/>
    <property type="project" value="TreeGrafter"/>
</dbReference>
<dbReference type="GO" id="GO:0001580">
    <property type="term" value="P:detection of chemical stimulus involved in sensory perception of bitter taste"/>
    <property type="evidence" value="ECO:0007669"/>
    <property type="project" value="TreeGrafter"/>
</dbReference>